<protein>
    <submittedName>
        <fullName evidence="4">GTPase SLIP-GC</fullName>
    </submittedName>
</protein>
<organism evidence="4 5">
    <name type="scientific">Chelonia mydas</name>
    <name type="common">Green sea-turtle</name>
    <name type="synonym">Chelonia agassizi</name>
    <dbReference type="NCBI Taxonomy" id="8469"/>
    <lineage>
        <taxon>Eukaryota</taxon>
        <taxon>Metazoa</taxon>
        <taxon>Chordata</taxon>
        <taxon>Craniata</taxon>
        <taxon>Vertebrata</taxon>
        <taxon>Euteleostomi</taxon>
        <taxon>Archelosauria</taxon>
        <taxon>Testudinata</taxon>
        <taxon>Testudines</taxon>
        <taxon>Cryptodira</taxon>
        <taxon>Durocryptodira</taxon>
        <taxon>Americhelydia</taxon>
        <taxon>Chelonioidea</taxon>
        <taxon>Cheloniidae</taxon>
        <taxon>Chelonia</taxon>
    </lineage>
</organism>
<feature type="compositionally biased region" description="Polar residues" evidence="1">
    <location>
        <begin position="819"/>
        <end position="838"/>
    </location>
</feature>
<evidence type="ECO:0000256" key="1">
    <source>
        <dbReference type="SAM" id="MobiDB-lite"/>
    </source>
</evidence>
<gene>
    <name evidence="4" type="ORF">UY3_17957</name>
</gene>
<dbReference type="Proteomes" id="UP000031443">
    <property type="component" value="Unassembled WGS sequence"/>
</dbReference>
<evidence type="ECO:0000259" key="3">
    <source>
        <dbReference type="Pfam" id="PF13837"/>
    </source>
</evidence>
<evidence type="ECO:0000313" key="5">
    <source>
        <dbReference type="Proteomes" id="UP000031443"/>
    </source>
</evidence>
<dbReference type="InterPro" id="IPR044822">
    <property type="entry name" value="Myb_DNA-bind_4"/>
</dbReference>
<dbReference type="AlphaFoldDB" id="M7AYV3"/>
<proteinExistence type="predicted"/>
<dbReference type="EMBL" id="KB595991">
    <property type="protein sequence ID" value="EMP24973.1"/>
    <property type="molecule type" value="Genomic_DNA"/>
</dbReference>
<feature type="domain" description="Dynamin N-terminal" evidence="2">
    <location>
        <begin position="320"/>
        <end position="524"/>
    </location>
</feature>
<keyword evidence="5" id="KW-1185">Reference proteome</keyword>
<accession>M7AYV3</accession>
<dbReference type="InterPro" id="IPR045063">
    <property type="entry name" value="Dynamin_N"/>
</dbReference>
<dbReference type="InterPro" id="IPR053082">
    <property type="entry name" value="Nuclear_GTPase_SLIP-GC"/>
</dbReference>
<evidence type="ECO:0000259" key="2">
    <source>
        <dbReference type="Pfam" id="PF00350"/>
    </source>
</evidence>
<dbReference type="SUPFAM" id="SSF52540">
    <property type="entry name" value="P-loop containing nucleoside triphosphate hydrolases"/>
    <property type="match status" value="1"/>
</dbReference>
<feature type="region of interest" description="Disordered" evidence="1">
    <location>
        <begin position="819"/>
        <end position="863"/>
    </location>
</feature>
<dbReference type="STRING" id="8469.M7AYV3"/>
<dbReference type="CDD" id="cd00882">
    <property type="entry name" value="Ras_like_GTPase"/>
    <property type="match status" value="1"/>
</dbReference>
<sequence>MWEKIRALVTLTKTLRYMCYQKLESEMAFGYSLDRGIPTTIELNTGLAVSLICIYLSPDFVTSSPGRNLQGFEDLSRRKVAGLLIVGQALYQLQTGYRTSFIERDARHVSSKTIRYLNAPLAIAVTSLDKGSSCGNYALQCHPQSSSNLNGFWFRKALTTQCQVELGSNLGTGLLECQTKDLNSQENATALGIDGLQLDCAKGEDINESPAKKKRRLDPYRAFVPEEQEFLITCAKGEDINESPAKKKRRLDPYRAFVPEEQEFLITYENMESRIQNALNTTYEKLTNSLSQDNMSDEIKYLKNRLLTLKEKSSLDPIYIGLVGSTGAGKSSLFNAIIEQQFFLPVSGSEACTSCVVQEWKEEMKNLVELVRKPRVEEEEEEEGEGEDDVGEAVQKLRALYGRHAETRPYEDLLRAKPLVNIPASKCILLKGVQAKELSDKLDPYVRCQSDKDEEEPAQEEEKAKMRLWPLIKYVEVTIPKSDVIPEGVVFMDIPGTGDYNNKRDEMWKESINKCSVIWVISDIGRVVGDKVHEVLLTESIKAYQGGMCSDIALVVTKSDKLYLKEYLRRPPTWSNAQLLDLISVWGEEAVQSQLRSSHRNYDTYGQISRCMTERGHDRDTLQCRVKVKELQNAYHKAREASRRSSSTPTSCRFYKELDAILSGDPTSTAKTTLDISVEEILDEEGDPEAEDDSEVRNACSQLFSTSEEASQSQLSDLGDAHTGEEAPAERLRRIRKQPWRTKKDFLHDVMMHFTTEKKELKEWRDSEKRDRKENTARQNEATERLLNVMEHQADTLQVLLALQTEQLCAHPPLQPLSQNSFSSVPQTPSTHSYQPPGSSLYPWHSTPPPSQSSTADSHYPLHSTPIPLQFGPAEVQYPLHCTPEEKKLIETKHDAILERNASVKRKKSNGMKTKLKKILPSDSEILNKADLVYTVSAKEYWRENYITKEETEIPKLREYVRNIYLTEKKKLLVDYITKALSIVLLAENFNSTRDMVDHYQQSGLEGFVEDKIKALEKEIEQCFAQLEQPLNEGVKQAKLSHQKAFSQLLTRDTGYRGFHKTLKAVCQKNGVYASRVFARIDLNVTLAQPIYDKINPKFANIFRIQKGTRASLKPCLDMFKDSVQEKIREVGKKSPVTSDHCKLNFFIEETNIILRTLEKEILKKKMAVYESLPLSIQSDLKPYYEEAAKIHGPQSCQRMQNTLKESIEKKAEGGMFEKAKEKMKMQLQELKSYVFKVPGLSFESVVQVAFEEEA</sequence>
<dbReference type="eggNOG" id="ENOG502QVUX">
    <property type="taxonomic scope" value="Eukaryota"/>
</dbReference>
<feature type="domain" description="Myb/SANT-like DNA-binding" evidence="3">
    <location>
        <begin position="573"/>
        <end position="661"/>
    </location>
</feature>
<reference evidence="5" key="1">
    <citation type="journal article" date="2013" name="Nat. Genet.">
        <title>The draft genomes of soft-shell turtle and green sea turtle yield insights into the development and evolution of the turtle-specific body plan.</title>
        <authorList>
            <person name="Wang Z."/>
            <person name="Pascual-Anaya J."/>
            <person name="Zadissa A."/>
            <person name="Li W."/>
            <person name="Niimura Y."/>
            <person name="Huang Z."/>
            <person name="Li C."/>
            <person name="White S."/>
            <person name="Xiong Z."/>
            <person name="Fang D."/>
            <person name="Wang B."/>
            <person name="Ming Y."/>
            <person name="Chen Y."/>
            <person name="Zheng Y."/>
            <person name="Kuraku S."/>
            <person name="Pignatelli M."/>
            <person name="Herrero J."/>
            <person name="Beal K."/>
            <person name="Nozawa M."/>
            <person name="Li Q."/>
            <person name="Wang J."/>
            <person name="Zhang H."/>
            <person name="Yu L."/>
            <person name="Shigenobu S."/>
            <person name="Wang J."/>
            <person name="Liu J."/>
            <person name="Flicek P."/>
            <person name="Searle S."/>
            <person name="Wang J."/>
            <person name="Kuratani S."/>
            <person name="Yin Y."/>
            <person name="Aken B."/>
            <person name="Zhang G."/>
            <person name="Irie N."/>
        </authorList>
    </citation>
    <scope>NUCLEOTIDE SEQUENCE [LARGE SCALE GENOMIC DNA]</scope>
</reference>
<dbReference type="Gene3D" id="1.10.10.60">
    <property type="entry name" value="Homeodomain-like"/>
    <property type="match status" value="1"/>
</dbReference>
<dbReference type="PANTHER" id="PTHR47308:SF1">
    <property type="entry name" value="NUCLEAR GTPASE SLIP-GC"/>
    <property type="match status" value="1"/>
</dbReference>
<dbReference type="InterPro" id="IPR027417">
    <property type="entry name" value="P-loop_NTPase"/>
</dbReference>
<feature type="compositionally biased region" description="Basic and acidic residues" evidence="1">
    <location>
        <begin position="719"/>
        <end position="731"/>
    </location>
</feature>
<evidence type="ECO:0000313" key="4">
    <source>
        <dbReference type="EMBL" id="EMP24973.1"/>
    </source>
</evidence>
<dbReference type="Pfam" id="PF00350">
    <property type="entry name" value="Dynamin_N"/>
    <property type="match status" value="1"/>
</dbReference>
<feature type="region of interest" description="Disordered" evidence="1">
    <location>
        <begin position="704"/>
        <end position="731"/>
    </location>
</feature>
<dbReference type="Gene3D" id="3.40.50.300">
    <property type="entry name" value="P-loop containing nucleotide triphosphate hydrolases"/>
    <property type="match status" value="1"/>
</dbReference>
<dbReference type="PANTHER" id="PTHR47308">
    <property type="entry name" value="NUCLEAR GTPASE SLIP-GC"/>
    <property type="match status" value="1"/>
</dbReference>
<feature type="compositionally biased region" description="Polar residues" evidence="1">
    <location>
        <begin position="704"/>
        <end position="716"/>
    </location>
</feature>
<name>M7AYV3_CHEMY</name>
<feature type="region of interest" description="Disordered" evidence="1">
    <location>
        <begin position="761"/>
        <end position="780"/>
    </location>
</feature>
<dbReference type="GO" id="GO:0003924">
    <property type="term" value="F:GTPase activity"/>
    <property type="evidence" value="ECO:0007669"/>
    <property type="project" value="TreeGrafter"/>
</dbReference>
<dbReference type="Pfam" id="PF13837">
    <property type="entry name" value="Myb_DNA-bind_4"/>
    <property type="match status" value="1"/>
</dbReference>